<evidence type="ECO:0000256" key="10">
    <source>
        <dbReference type="RuleBase" id="RU004004"/>
    </source>
</evidence>
<sequence>MSLNTAYKGQLKRSLLSLTVASMGLGLGFAGHAQNLNPQGGQNFQNSQEDRFALNFVNAEIDAVVRAIGSFTNQTFVVDPRVRGTISLVSPEPLSARDAKNALLAALRLQGFTIVESGGVARVLPENDAKVQADSVDPRRAMNQSGNAIVTQVFQLNYESATALVPVLRPLIAPNNTIAAYPNNNTLVITDYADNLQRIARIIASIDGPYSGDLEVVPLEHALAVDLAAILGRMLDEGNRGTGAAVDAGQRLSVMADPRTNSLLLRTPSKARLNLAKALIVKLDQPTKQPGNVWVVYLKNAEAAKLAKTLQAVLSSSPISDNASSGLSSMSGGVGGLGDTSNSNNSTRNVTNGSPGLGGSGSLGSSLGGGTSSGQLSAASGNIDVSNGGIVQADPSTNSLIITAPEPIYRNLRSIIEKLDVRRAQVFVESLIVEVSTDKAAEFGIQFQGLSGVGADGVRVIGGTNFNAPGSGSNILGAATNLGSVGRGLNIGVIDGQVNIPGIGTISNLGFLARALESKADANILSTPNILTLDNEEAKIVIGQNVPFITGQFTNSGGNGATVNPFQTIERQDVGLTLRVKPQVSEGGIVKLGIFQEVSSVVDSTNVSGIITNKRSIESNVLVESGNIIVLGGLVEDRVTGNEEKVPGLGDVPVLGQFFRYDNRRRQKTNLMVFLRPVVVRNEDQAQGIVTNRYDYMRQQQQQNQPERRFGLPNMEAPILPSRRPADSAAPASNTAPTTADDSINLTPSSRILVIPRAGQPSNSTTGPNVGPNGGRIIRGGSSNADSNLGTDASGGNRP</sequence>
<dbReference type="InterPro" id="IPR038591">
    <property type="entry name" value="NolW-like_sf"/>
</dbReference>
<accession>A0ABT1XDH6</accession>
<feature type="domain" description="NolW-like" evidence="14">
    <location>
        <begin position="215"/>
        <end position="289"/>
    </location>
</feature>
<evidence type="ECO:0000256" key="6">
    <source>
        <dbReference type="ARBA" id="ARBA00022729"/>
    </source>
</evidence>
<dbReference type="InterPro" id="IPR005644">
    <property type="entry name" value="NolW-like"/>
</dbReference>
<feature type="domain" description="GspD-like N0" evidence="15">
    <location>
        <begin position="54"/>
        <end position="123"/>
    </location>
</feature>
<feature type="signal peptide" evidence="12">
    <location>
        <begin position="1"/>
        <end position="33"/>
    </location>
</feature>
<evidence type="ECO:0000259" key="14">
    <source>
        <dbReference type="Pfam" id="PF03958"/>
    </source>
</evidence>
<evidence type="ECO:0000259" key="13">
    <source>
        <dbReference type="Pfam" id="PF00263"/>
    </source>
</evidence>
<feature type="compositionally biased region" description="Gly residues" evidence="11">
    <location>
        <begin position="355"/>
        <end position="372"/>
    </location>
</feature>
<dbReference type="InterPro" id="IPR049371">
    <property type="entry name" value="GspD-like_N0"/>
</dbReference>
<dbReference type="PANTHER" id="PTHR30332">
    <property type="entry name" value="PROBABLE GENERAL SECRETION PATHWAY PROTEIN D"/>
    <property type="match status" value="1"/>
</dbReference>
<keyword evidence="4" id="KW-1134">Transmembrane beta strand</keyword>
<evidence type="ECO:0000313" key="17">
    <source>
        <dbReference type="Proteomes" id="UP001165267"/>
    </source>
</evidence>
<feature type="compositionally biased region" description="Low complexity" evidence="11">
    <location>
        <begin position="721"/>
        <end position="743"/>
    </location>
</feature>
<feature type="compositionally biased region" description="Low complexity" evidence="11">
    <location>
        <begin position="339"/>
        <end position="354"/>
    </location>
</feature>
<dbReference type="Pfam" id="PF03958">
    <property type="entry name" value="Secretin_N"/>
    <property type="match status" value="3"/>
</dbReference>
<dbReference type="NCBIfam" id="TIGR02517">
    <property type="entry name" value="type_II_gspD"/>
    <property type="match status" value="1"/>
</dbReference>
<dbReference type="Pfam" id="PF00263">
    <property type="entry name" value="Secretin"/>
    <property type="match status" value="1"/>
</dbReference>
<keyword evidence="5" id="KW-0812">Transmembrane</keyword>
<comment type="caution">
    <text evidence="16">The sequence shown here is derived from an EMBL/GenBank/DDBJ whole genome shotgun (WGS) entry which is preliminary data.</text>
</comment>
<feature type="chain" id="PRO_5045446391" evidence="12">
    <location>
        <begin position="34"/>
        <end position="799"/>
    </location>
</feature>
<evidence type="ECO:0000256" key="4">
    <source>
        <dbReference type="ARBA" id="ARBA00022452"/>
    </source>
</evidence>
<evidence type="ECO:0000313" key="16">
    <source>
        <dbReference type="EMBL" id="MCR2745333.1"/>
    </source>
</evidence>
<feature type="region of interest" description="Disordered" evidence="11">
    <location>
        <begin position="318"/>
        <end position="375"/>
    </location>
</feature>
<dbReference type="PANTHER" id="PTHR30332:SF24">
    <property type="entry name" value="SECRETIN GSPD-RELATED"/>
    <property type="match status" value="1"/>
</dbReference>
<evidence type="ECO:0000256" key="1">
    <source>
        <dbReference type="ARBA" id="ARBA00004442"/>
    </source>
</evidence>
<dbReference type="InterPro" id="IPR004846">
    <property type="entry name" value="T2SS/T3SS_dom"/>
</dbReference>
<dbReference type="EMBL" id="JANKHG010000001">
    <property type="protein sequence ID" value="MCR2745333.1"/>
    <property type="molecule type" value="Genomic_DNA"/>
</dbReference>
<evidence type="ECO:0000256" key="12">
    <source>
        <dbReference type="SAM" id="SignalP"/>
    </source>
</evidence>
<name>A0ABT1XDH6_9BURK</name>
<dbReference type="Gene3D" id="3.30.1370.120">
    <property type="match status" value="3"/>
</dbReference>
<feature type="domain" description="Type II/III secretion system secretin-like" evidence="13">
    <location>
        <begin position="515"/>
        <end position="681"/>
    </location>
</feature>
<feature type="compositionally biased region" description="Polar residues" evidence="11">
    <location>
        <begin position="781"/>
        <end position="791"/>
    </location>
</feature>
<proteinExistence type="inferred from homology"/>
<dbReference type="InterPro" id="IPR013356">
    <property type="entry name" value="T2SS_GspD"/>
</dbReference>
<dbReference type="InterPro" id="IPR050810">
    <property type="entry name" value="Bact_Secretion_Sys_Channel"/>
</dbReference>
<comment type="similarity">
    <text evidence="2">Belongs to the bacterial secretin family. GSP D subfamily.</text>
</comment>
<dbReference type="Proteomes" id="UP001165267">
    <property type="component" value="Unassembled WGS sequence"/>
</dbReference>
<keyword evidence="6 12" id="KW-0732">Signal</keyword>
<evidence type="ECO:0000256" key="2">
    <source>
        <dbReference type="ARBA" id="ARBA00006980"/>
    </source>
</evidence>
<evidence type="ECO:0000259" key="15">
    <source>
        <dbReference type="Pfam" id="PF21305"/>
    </source>
</evidence>
<gene>
    <name evidence="16" type="primary">gspD</name>
    <name evidence="16" type="ORF">NSP04_01580</name>
</gene>
<evidence type="ECO:0000256" key="3">
    <source>
        <dbReference type="ARBA" id="ARBA00022448"/>
    </source>
</evidence>
<feature type="compositionally biased region" description="Low complexity" evidence="11">
    <location>
        <begin position="320"/>
        <end position="331"/>
    </location>
</feature>
<reference evidence="16" key="1">
    <citation type="submission" date="2022-07" db="EMBL/GenBank/DDBJ databases">
        <authorList>
            <person name="Xamxidin M."/>
        </authorList>
    </citation>
    <scope>NUCLEOTIDE SEQUENCE</scope>
    <source>
        <strain evidence="16">YS8-69</strain>
    </source>
</reference>
<dbReference type="InterPro" id="IPR001775">
    <property type="entry name" value="GspD/PilQ"/>
</dbReference>
<evidence type="ECO:0000256" key="11">
    <source>
        <dbReference type="SAM" id="MobiDB-lite"/>
    </source>
</evidence>
<organism evidence="16 17">
    <name type="scientific">Limnobacter parvus</name>
    <dbReference type="NCBI Taxonomy" id="2939690"/>
    <lineage>
        <taxon>Bacteria</taxon>
        <taxon>Pseudomonadati</taxon>
        <taxon>Pseudomonadota</taxon>
        <taxon>Betaproteobacteria</taxon>
        <taxon>Burkholderiales</taxon>
        <taxon>Burkholderiaceae</taxon>
        <taxon>Limnobacter</taxon>
    </lineage>
</organism>
<keyword evidence="7" id="KW-0653">Protein transport</keyword>
<evidence type="ECO:0000256" key="7">
    <source>
        <dbReference type="ARBA" id="ARBA00022927"/>
    </source>
</evidence>
<evidence type="ECO:0000256" key="8">
    <source>
        <dbReference type="ARBA" id="ARBA00023136"/>
    </source>
</evidence>
<feature type="domain" description="NolW-like" evidence="14">
    <location>
        <begin position="151"/>
        <end position="209"/>
    </location>
</feature>
<dbReference type="RefSeq" id="WP_257510653.1">
    <property type="nucleotide sequence ID" value="NZ_JANKHG010000001.1"/>
</dbReference>
<feature type="region of interest" description="Disordered" evidence="11">
    <location>
        <begin position="699"/>
        <end position="799"/>
    </location>
</feature>
<keyword evidence="3 10" id="KW-0813">Transport</keyword>
<feature type="domain" description="NolW-like" evidence="14">
    <location>
        <begin position="294"/>
        <end position="425"/>
    </location>
</feature>
<dbReference type="Pfam" id="PF21305">
    <property type="entry name" value="type_II_gspD_N0"/>
    <property type="match status" value="1"/>
</dbReference>
<comment type="subcellular location">
    <subcellularLocation>
        <location evidence="1 10">Cell outer membrane</location>
    </subcellularLocation>
</comment>
<keyword evidence="9" id="KW-0998">Cell outer membrane</keyword>
<evidence type="ECO:0000256" key="5">
    <source>
        <dbReference type="ARBA" id="ARBA00022692"/>
    </source>
</evidence>
<dbReference type="PRINTS" id="PR00811">
    <property type="entry name" value="BCTERIALGSPD"/>
</dbReference>
<protein>
    <submittedName>
        <fullName evidence="16">Type II secretion system secretin GspD</fullName>
    </submittedName>
</protein>
<evidence type="ECO:0000256" key="9">
    <source>
        <dbReference type="ARBA" id="ARBA00023237"/>
    </source>
</evidence>
<keyword evidence="17" id="KW-1185">Reference proteome</keyword>
<keyword evidence="8" id="KW-0472">Membrane</keyword>